<gene>
    <name evidence="2" type="ORF">QVH07_11170</name>
</gene>
<dbReference type="Proteomes" id="UP001171916">
    <property type="component" value="Unassembled WGS sequence"/>
</dbReference>
<dbReference type="CDD" id="cd01038">
    <property type="entry name" value="Endonuclease_DUF559"/>
    <property type="match status" value="1"/>
</dbReference>
<dbReference type="PANTHER" id="PTHR38590">
    <property type="entry name" value="BLL0828 PROTEIN"/>
    <property type="match status" value="1"/>
</dbReference>
<reference evidence="2" key="1">
    <citation type="submission" date="2023-06" db="EMBL/GenBank/DDBJ databases">
        <title>Robiginitalea aurantiacus sp. nov. and Algoriphagus sediminis sp. nov., isolated from coastal sediment.</title>
        <authorList>
            <person name="Zhou Z.Y."/>
            <person name="An J."/>
            <person name="Jia Y.W."/>
            <person name="Du Z.J."/>
        </authorList>
    </citation>
    <scope>NUCLEOTIDE SEQUENCE</scope>
    <source>
        <strain evidence="2">C2-7</strain>
    </source>
</reference>
<keyword evidence="3" id="KW-1185">Reference proteome</keyword>
<dbReference type="SUPFAM" id="SSF52980">
    <property type="entry name" value="Restriction endonuclease-like"/>
    <property type="match status" value="1"/>
</dbReference>
<proteinExistence type="predicted"/>
<evidence type="ECO:0000313" key="3">
    <source>
        <dbReference type="Proteomes" id="UP001171916"/>
    </source>
</evidence>
<protein>
    <submittedName>
        <fullName evidence="2">Endonuclease domain-containing protein</fullName>
    </submittedName>
</protein>
<name>A0ABT7YDX0_9BACT</name>
<accession>A0ABT7YDX0</accession>
<dbReference type="Pfam" id="PF04480">
    <property type="entry name" value="DUF559"/>
    <property type="match status" value="1"/>
</dbReference>
<dbReference type="Gene3D" id="3.40.960.10">
    <property type="entry name" value="VSR Endonuclease"/>
    <property type="match status" value="1"/>
</dbReference>
<dbReference type="PANTHER" id="PTHR38590:SF1">
    <property type="entry name" value="BLL0828 PROTEIN"/>
    <property type="match status" value="1"/>
</dbReference>
<organism evidence="2 3">
    <name type="scientific">Algoriphagus sediminis</name>
    <dbReference type="NCBI Taxonomy" id="3057113"/>
    <lineage>
        <taxon>Bacteria</taxon>
        <taxon>Pseudomonadati</taxon>
        <taxon>Bacteroidota</taxon>
        <taxon>Cytophagia</taxon>
        <taxon>Cytophagales</taxon>
        <taxon>Cyclobacteriaceae</taxon>
        <taxon>Algoriphagus</taxon>
    </lineage>
</organism>
<evidence type="ECO:0000259" key="1">
    <source>
        <dbReference type="Pfam" id="PF04480"/>
    </source>
</evidence>
<keyword evidence="2" id="KW-0378">Hydrolase</keyword>
<dbReference type="RefSeq" id="WP_290000412.1">
    <property type="nucleotide sequence ID" value="NZ_JAUEPH010000004.1"/>
</dbReference>
<dbReference type="InterPro" id="IPR011335">
    <property type="entry name" value="Restrct_endonuc-II-like"/>
</dbReference>
<feature type="domain" description="DUF559" evidence="1">
    <location>
        <begin position="16"/>
        <end position="122"/>
    </location>
</feature>
<dbReference type="InterPro" id="IPR047216">
    <property type="entry name" value="Endonuclease_DUF559_bact"/>
</dbReference>
<dbReference type="EMBL" id="JAUEPH010000004">
    <property type="protein sequence ID" value="MDN3204714.1"/>
    <property type="molecule type" value="Genomic_DNA"/>
</dbReference>
<evidence type="ECO:0000313" key="2">
    <source>
        <dbReference type="EMBL" id="MDN3204714.1"/>
    </source>
</evidence>
<dbReference type="GO" id="GO:0004519">
    <property type="term" value="F:endonuclease activity"/>
    <property type="evidence" value="ECO:0007669"/>
    <property type="project" value="UniProtKB-KW"/>
</dbReference>
<dbReference type="InterPro" id="IPR007569">
    <property type="entry name" value="DUF559"/>
</dbReference>
<keyword evidence="2" id="KW-0255">Endonuclease</keyword>
<sequence length="124" mass="14758">MSYSDNLFYGASPLIHKRARELRRKLTPAERVLWNLLRKKALEGFKFRRQHPIRNFIADFYCHSNKLVIELDGSIHDEVSQSEYDKGRTEELKELGITVIRFRNEEVFETTEDVLKRISKYLTP</sequence>
<keyword evidence="2" id="KW-0540">Nuclease</keyword>
<comment type="caution">
    <text evidence="2">The sequence shown here is derived from an EMBL/GenBank/DDBJ whole genome shotgun (WGS) entry which is preliminary data.</text>
</comment>